<dbReference type="SUPFAM" id="SSF53474">
    <property type="entry name" value="alpha/beta-Hydrolases"/>
    <property type="match status" value="1"/>
</dbReference>
<dbReference type="PANTHER" id="PTHR43248">
    <property type="entry name" value="2-SUCCINYL-6-HYDROXY-2,4-CYCLOHEXADIENE-1-CARBOXYLATE SYNTHASE"/>
    <property type="match status" value="1"/>
</dbReference>
<dbReference type="EMBL" id="JBHLUE010000004">
    <property type="protein sequence ID" value="MFC0563646.1"/>
    <property type="molecule type" value="Genomic_DNA"/>
</dbReference>
<evidence type="ECO:0000313" key="7">
    <source>
        <dbReference type="EMBL" id="MFC0563646.1"/>
    </source>
</evidence>
<proteinExistence type="inferred from homology"/>
<dbReference type="PROSITE" id="PS51257">
    <property type="entry name" value="PROKAR_LIPOPROTEIN"/>
    <property type="match status" value="1"/>
</dbReference>
<name>A0ABV6NSG9_9ACTN</name>
<gene>
    <name evidence="7" type="ORF">ACFFHU_05640</name>
</gene>
<feature type="signal peptide" evidence="5">
    <location>
        <begin position="1"/>
        <end position="30"/>
    </location>
</feature>
<dbReference type="GO" id="GO:0016787">
    <property type="term" value="F:hydrolase activity"/>
    <property type="evidence" value="ECO:0007669"/>
    <property type="project" value="UniProtKB-KW"/>
</dbReference>
<protein>
    <submittedName>
        <fullName evidence="7">Alpha/beta hydrolase</fullName>
    </submittedName>
</protein>
<comment type="caution">
    <text evidence="7">The sequence shown here is derived from an EMBL/GenBank/DDBJ whole genome shotgun (WGS) entry which is preliminary data.</text>
</comment>
<evidence type="ECO:0000256" key="5">
    <source>
        <dbReference type="SAM" id="SignalP"/>
    </source>
</evidence>
<dbReference type="Proteomes" id="UP001589894">
    <property type="component" value="Unassembled WGS sequence"/>
</dbReference>
<dbReference type="InterPro" id="IPR051601">
    <property type="entry name" value="Serine_prot/Carboxylest_S33"/>
</dbReference>
<feature type="region of interest" description="Disordered" evidence="4">
    <location>
        <begin position="33"/>
        <end position="71"/>
    </location>
</feature>
<dbReference type="Gene3D" id="3.40.50.1820">
    <property type="entry name" value="alpha/beta hydrolase"/>
    <property type="match status" value="1"/>
</dbReference>
<comment type="similarity">
    <text evidence="1">Belongs to the peptidase S33 family.</text>
</comment>
<evidence type="ECO:0000256" key="3">
    <source>
        <dbReference type="ARBA" id="ARBA00022801"/>
    </source>
</evidence>
<keyword evidence="2 5" id="KW-0732">Signal</keyword>
<evidence type="ECO:0000256" key="4">
    <source>
        <dbReference type="SAM" id="MobiDB-lite"/>
    </source>
</evidence>
<reference evidence="7 8" key="1">
    <citation type="submission" date="2024-09" db="EMBL/GenBank/DDBJ databases">
        <authorList>
            <person name="Sun Q."/>
            <person name="Mori K."/>
        </authorList>
    </citation>
    <scope>NUCLEOTIDE SEQUENCE [LARGE SCALE GENOMIC DNA]</scope>
    <source>
        <strain evidence="7 8">TBRC 2205</strain>
    </source>
</reference>
<dbReference type="RefSeq" id="WP_377336419.1">
    <property type="nucleotide sequence ID" value="NZ_JBHLUE010000004.1"/>
</dbReference>
<keyword evidence="8" id="KW-1185">Reference proteome</keyword>
<organism evidence="7 8">
    <name type="scientific">Plantactinospora siamensis</name>
    <dbReference type="NCBI Taxonomy" id="555372"/>
    <lineage>
        <taxon>Bacteria</taxon>
        <taxon>Bacillati</taxon>
        <taxon>Actinomycetota</taxon>
        <taxon>Actinomycetes</taxon>
        <taxon>Micromonosporales</taxon>
        <taxon>Micromonosporaceae</taxon>
        <taxon>Plantactinospora</taxon>
    </lineage>
</organism>
<sequence>MDRSARTLAALAGVLAATLLVGGCTLPPFAPDTGGHSAAAKQPPGAANWNPCPDTPRELTHHSPPPNMRYDCATITVPRQWPTGATPGASISPGGAGPAGTFDIALIRARSTRQSDRIGSLVINPGGPGASGVDTAVYLSYGAAFGGLPDEVTRRFDIVGFDPRGVKRSSPVKCISDADLDANFGAEPDPETPAEFADVAALAKRISAGCGAKYGDQLSLFSTEQAARDIDAVRSAVGDRQLSYLGYSYGTLLGATYAQLFPRNVRAMVLDGAVDPKQDAVAGSESQAKGFEKAFDDFGAWCTATPAKCPIAPDARAAVTAALEKARVSPARGSDGRTATPGWIFYGIVSSLYSESGWEQLANAVKQLEGGDPSQIFQLADQYAERDPNGHYSNQFDANLVVGCADEAKRPTADQARTLLGQWRTKYPLFGPPLAAGLLTCANWPAPADPYPTGKADGSAPILVVGTTGDPATPYEQTQRLADMLGVGRVLTWEGEGHTAYPQTTCIADAVDGYLVNGTLPPEGKRCPGR</sequence>
<feature type="domain" description="Peptidase S33 tripeptidyl aminopeptidase-like C-terminal" evidence="6">
    <location>
        <begin position="427"/>
        <end position="527"/>
    </location>
</feature>
<dbReference type="InterPro" id="IPR029058">
    <property type="entry name" value="AB_hydrolase_fold"/>
</dbReference>
<evidence type="ECO:0000256" key="1">
    <source>
        <dbReference type="ARBA" id="ARBA00010088"/>
    </source>
</evidence>
<dbReference type="PANTHER" id="PTHR43248:SF29">
    <property type="entry name" value="TRIPEPTIDYL AMINOPEPTIDASE"/>
    <property type="match status" value="1"/>
</dbReference>
<evidence type="ECO:0000259" key="6">
    <source>
        <dbReference type="Pfam" id="PF08386"/>
    </source>
</evidence>
<evidence type="ECO:0000313" key="8">
    <source>
        <dbReference type="Proteomes" id="UP001589894"/>
    </source>
</evidence>
<feature type="chain" id="PRO_5046084019" evidence="5">
    <location>
        <begin position="31"/>
        <end position="530"/>
    </location>
</feature>
<accession>A0ABV6NSG9</accession>
<evidence type="ECO:0000256" key="2">
    <source>
        <dbReference type="ARBA" id="ARBA00022729"/>
    </source>
</evidence>
<dbReference type="Pfam" id="PF08386">
    <property type="entry name" value="Abhydrolase_4"/>
    <property type="match status" value="1"/>
</dbReference>
<keyword evidence="3 7" id="KW-0378">Hydrolase</keyword>
<dbReference type="InterPro" id="IPR013595">
    <property type="entry name" value="Pept_S33_TAP-like_C"/>
</dbReference>